<evidence type="ECO:0000313" key="3">
    <source>
        <dbReference type="Proteomes" id="UP000661077"/>
    </source>
</evidence>
<comment type="caution">
    <text evidence="2">The sequence shown here is derived from an EMBL/GenBank/DDBJ whole genome shotgun (WGS) entry which is preliminary data.</text>
</comment>
<reference evidence="2 3" key="1">
    <citation type="journal article" date="2021" name="Int. J. Syst. Evol. Microbiol.">
        <title>Steroidobacter gossypii sp. nov., isolated from soil of cotton cropping field.</title>
        <authorList>
            <person name="Huang R."/>
            <person name="Yang S."/>
            <person name="Zhen C."/>
            <person name="Liu W."/>
        </authorList>
    </citation>
    <scope>NUCLEOTIDE SEQUENCE [LARGE SCALE GENOMIC DNA]</scope>
    <source>
        <strain evidence="2 3">S1-65</strain>
    </source>
</reference>
<feature type="transmembrane region" description="Helical" evidence="1">
    <location>
        <begin position="98"/>
        <end position="117"/>
    </location>
</feature>
<feature type="transmembrane region" description="Helical" evidence="1">
    <location>
        <begin position="65"/>
        <end position="86"/>
    </location>
</feature>
<name>A0ABS1X2V4_9GAMM</name>
<accession>A0ABS1X2V4</accession>
<organism evidence="2 3">
    <name type="scientific">Steroidobacter gossypii</name>
    <dbReference type="NCBI Taxonomy" id="2805490"/>
    <lineage>
        <taxon>Bacteria</taxon>
        <taxon>Pseudomonadati</taxon>
        <taxon>Pseudomonadota</taxon>
        <taxon>Gammaproteobacteria</taxon>
        <taxon>Steroidobacterales</taxon>
        <taxon>Steroidobacteraceae</taxon>
        <taxon>Steroidobacter</taxon>
    </lineage>
</organism>
<evidence type="ECO:0000256" key="1">
    <source>
        <dbReference type="SAM" id="Phobius"/>
    </source>
</evidence>
<gene>
    <name evidence="2" type="ORF">JM946_22600</name>
</gene>
<feature type="transmembrane region" description="Helical" evidence="1">
    <location>
        <begin position="35"/>
        <end position="53"/>
    </location>
</feature>
<proteinExistence type="predicted"/>
<protein>
    <recommendedName>
        <fullName evidence="4">DUF805 domain-containing protein</fullName>
    </recommendedName>
</protein>
<keyword evidence="1" id="KW-0812">Transmembrane</keyword>
<keyword evidence="1" id="KW-0472">Membrane</keyword>
<dbReference type="Proteomes" id="UP000661077">
    <property type="component" value="Unassembled WGS sequence"/>
</dbReference>
<keyword evidence="1" id="KW-1133">Transmembrane helix</keyword>
<evidence type="ECO:0000313" key="2">
    <source>
        <dbReference type="EMBL" id="MBM0107541.1"/>
    </source>
</evidence>
<evidence type="ECO:0008006" key="4">
    <source>
        <dbReference type="Google" id="ProtNLM"/>
    </source>
</evidence>
<dbReference type="RefSeq" id="WP_203169647.1">
    <property type="nucleotide sequence ID" value="NZ_JAEVLS010000005.1"/>
</dbReference>
<feature type="transmembrane region" description="Helical" evidence="1">
    <location>
        <begin position="129"/>
        <end position="148"/>
    </location>
</feature>
<dbReference type="EMBL" id="JAEVLS010000005">
    <property type="protein sequence ID" value="MBM0107541.1"/>
    <property type="molecule type" value="Genomic_DNA"/>
</dbReference>
<sequence length="151" mass="16846">MSGSMNPSVDRVTWWQAALMIRGQTKTEQRNIRSVWIWCLIWFAGFAAVRSALEAYPQLPGAFTWLLAIVPIVLSVPALLANIRFIREADEFMQKVQLHGIATGFAAAFVFCMGYHVIEQVGAPNLPMILVTVPLGLGWAIGSFIVAYRHR</sequence>
<keyword evidence="3" id="KW-1185">Reference proteome</keyword>